<sequence>MVHPKLTDSGAGDALFENPPVLTDGNDKGKVLLVVGAGGFTHAVPVLEIGRILAHRGHQVEFATHQGNEKWVNTPYYSAISKVHLMGPDLTPEEEAQQYRDLQTSDPRVSYKGYFKPKYTVDKFWTSDYRYLQEIHAECKPDMIIADFFVDAVRDVGYPHSDTPVAMVWPQMPYGMAGVSYIPGVPGLQIDVLSSEHASFWARFRAELRPLRAAPAMIQYIRWVRKMRRAAGVNEGLPLRKKPNYLALVNSFWGLETPKDLPPLIAAVGPILPDEYPPLDGPTEAFMANHRRVVYVSFGTHIQLGPEHLERFLTAFSALFREDLIDGIIWAANDEQRRVFSSIDAAKLVPGGARYITRSDVDDIVNNRTPEWYFTPFAPQRAILDRPETVLFVTHGGGSSVNEAMFHGVPMLSLGFFFDQPLNGLRIVESGVGLAMDKAAFTETEMAEKCRAVLADEDGSFGLNVTRMKHIARVASKRKHHAADLVEEVMYDRKYGSKTGRPWHLETADMRMSAWRARNWDLTAFGSVLFAGMVGIGYYAFKYRSLIARFRWKW</sequence>
<dbReference type="Pfam" id="PF00201">
    <property type="entry name" value="UDPGT"/>
    <property type="match status" value="1"/>
</dbReference>
<evidence type="ECO:0000256" key="3">
    <source>
        <dbReference type="SAM" id="MobiDB-lite"/>
    </source>
</evidence>
<dbReference type="CDD" id="cd03784">
    <property type="entry name" value="GT1_Gtf-like"/>
    <property type="match status" value="1"/>
</dbReference>
<dbReference type="AlphaFoldDB" id="A0AAV9HMH8"/>
<dbReference type="Gene3D" id="3.40.50.2000">
    <property type="entry name" value="Glycogen Phosphorylase B"/>
    <property type="match status" value="2"/>
</dbReference>
<dbReference type="SUPFAM" id="SSF53756">
    <property type="entry name" value="UDP-Glycosyltransferase/glycogen phosphorylase"/>
    <property type="match status" value="1"/>
</dbReference>
<gene>
    <name evidence="5" type="ORF">QBC42DRAFT_270578</name>
</gene>
<dbReference type="InterPro" id="IPR050271">
    <property type="entry name" value="UDP-glycosyltransferase"/>
</dbReference>
<keyword evidence="4" id="KW-1133">Transmembrane helix</keyword>
<reference evidence="5" key="1">
    <citation type="journal article" date="2023" name="Mol. Phylogenet. Evol.">
        <title>Genome-scale phylogeny and comparative genomics of the fungal order Sordariales.</title>
        <authorList>
            <person name="Hensen N."/>
            <person name="Bonometti L."/>
            <person name="Westerberg I."/>
            <person name="Brannstrom I.O."/>
            <person name="Guillou S."/>
            <person name="Cros-Aarteil S."/>
            <person name="Calhoun S."/>
            <person name="Haridas S."/>
            <person name="Kuo A."/>
            <person name="Mondo S."/>
            <person name="Pangilinan J."/>
            <person name="Riley R."/>
            <person name="LaButti K."/>
            <person name="Andreopoulos B."/>
            <person name="Lipzen A."/>
            <person name="Chen C."/>
            <person name="Yan M."/>
            <person name="Daum C."/>
            <person name="Ng V."/>
            <person name="Clum A."/>
            <person name="Steindorff A."/>
            <person name="Ohm R.A."/>
            <person name="Martin F."/>
            <person name="Silar P."/>
            <person name="Natvig D.O."/>
            <person name="Lalanne C."/>
            <person name="Gautier V."/>
            <person name="Ament-Velasquez S.L."/>
            <person name="Kruys A."/>
            <person name="Hutchinson M.I."/>
            <person name="Powell A.J."/>
            <person name="Barry K."/>
            <person name="Miller A.N."/>
            <person name="Grigoriev I.V."/>
            <person name="Debuchy R."/>
            <person name="Gladieux P."/>
            <person name="Hiltunen Thoren M."/>
            <person name="Johannesson H."/>
        </authorList>
    </citation>
    <scope>NUCLEOTIDE SEQUENCE</scope>
    <source>
        <strain evidence="5">PSN324</strain>
    </source>
</reference>
<feature type="transmembrane region" description="Helical" evidence="4">
    <location>
        <begin position="522"/>
        <end position="541"/>
    </location>
</feature>
<evidence type="ECO:0000313" key="5">
    <source>
        <dbReference type="EMBL" id="KAK4461195.1"/>
    </source>
</evidence>
<feature type="region of interest" description="Disordered" evidence="3">
    <location>
        <begin position="1"/>
        <end position="20"/>
    </location>
</feature>
<reference evidence="5" key="2">
    <citation type="submission" date="2023-06" db="EMBL/GenBank/DDBJ databases">
        <authorList>
            <consortium name="Lawrence Berkeley National Laboratory"/>
            <person name="Mondo S.J."/>
            <person name="Hensen N."/>
            <person name="Bonometti L."/>
            <person name="Westerberg I."/>
            <person name="Brannstrom I.O."/>
            <person name="Guillou S."/>
            <person name="Cros-Aarteil S."/>
            <person name="Calhoun S."/>
            <person name="Haridas S."/>
            <person name="Kuo A."/>
            <person name="Pangilinan J."/>
            <person name="Riley R."/>
            <person name="Labutti K."/>
            <person name="Andreopoulos B."/>
            <person name="Lipzen A."/>
            <person name="Chen C."/>
            <person name="Yanf M."/>
            <person name="Daum C."/>
            <person name="Ng V."/>
            <person name="Clum A."/>
            <person name="Steindorff A."/>
            <person name="Ohm R."/>
            <person name="Martin F."/>
            <person name="Silar P."/>
            <person name="Natvig D."/>
            <person name="Lalanne C."/>
            <person name="Gautier V."/>
            <person name="Ament-Velasquez S.L."/>
            <person name="Kruys A."/>
            <person name="Hutchinson M.I."/>
            <person name="Powell A.J."/>
            <person name="Barry K."/>
            <person name="Miller A.N."/>
            <person name="Grigoriev I.V."/>
            <person name="Debuchy R."/>
            <person name="Gladieux P."/>
            <person name="Thoren M.H."/>
            <person name="Johannesson H."/>
        </authorList>
    </citation>
    <scope>NUCLEOTIDE SEQUENCE</scope>
    <source>
        <strain evidence="5">PSN324</strain>
    </source>
</reference>
<dbReference type="InterPro" id="IPR002213">
    <property type="entry name" value="UDP_glucos_trans"/>
</dbReference>
<name>A0AAV9HMH8_9PEZI</name>
<evidence type="ECO:0000313" key="6">
    <source>
        <dbReference type="Proteomes" id="UP001321749"/>
    </source>
</evidence>
<protein>
    <submittedName>
        <fullName evidence="5">UDP-glucosyl transferase family protein</fullName>
    </submittedName>
</protein>
<proteinExistence type="predicted"/>
<keyword evidence="4" id="KW-0472">Membrane</keyword>
<keyword evidence="4" id="KW-0812">Transmembrane</keyword>
<keyword evidence="2 5" id="KW-0808">Transferase</keyword>
<evidence type="ECO:0000256" key="2">
    <source>
        <dbReference type="ARBA" id="ARBA00022679"/>
    </source>
</evidence>
<organism evidence="5 6">
    <name type="scientific">Cladorrhinum samala</name>
    <dbReference type="NCBI Taxonomy" id="585594"/>
    <lineage>
        <taxon>Eukaryota</taxon>
        <taxon>Fungi</taxon>
        <taxon>Dikarya</taxon>
        <taxon>Ascomycota</taxon>
        <taxon>Pezizomycotina</taxon>
        <taxon>Sordariomycetes</taxon>
        <taxon>Sordariomycetidae</taxon>
        <taxon>Sordariales</taxon>
        <taxon>Podosporaceae</taxon>
        <taxon>Cladorrhinum</taxon>
    </lineage>
</organism>
<keyword evidence="6" id="KW-1185">Reference proteome</keyword>
<dbReference type="GO" id="GO:0008194">
    <property type="term" value="F:UDP-glycosyltransferase activity"/>
    <property type="evidence" value="ECO:0007669"/>
    <property type="project" value="InterPro"/>
</dbReference>
<comment type="caution">
    <text evidence="5">The sequence shown here is derived from an EMBL/GenBank/DDBJ whole genome shotgun (WGS) entry which is preliminary data.</text>
</comment>
<dbReference type="EMBL" id="MU864995">
    <property type="protein sequence ID" value="KAK4461195.1"/>
    <property type="molecule type" value="Genomic_DNA"/>
</dbReference>
<evidence type="ECO:0000256" key="4">
    <source>
        <dbReference type="SAM" id="Phobius"/>
    </source>
</evidence>
<dbReference type="PANTHER" id="PTHR48043:SF145">
    <property type="entry name" value="FI06409P-RELATED"/>
    <property type="match status" value="1"/>
</dbReference>
<keyword evidence="1" id="KW-0328">Glycosyltransferase</keyword>
<dbReference type="PANTHER" id="PTHR48043">
    <property type="entry name" value="EG:EG0003.4 PROTEIN-RELATED"/>
    <property type="match status" value="1"/>
</dbReference>
<evidence type="ECO:0000256" key="1">
    <source>
        <dbReference type="ARBA" id="ARBA00022676"/>
    </source>
</evidence>
<dbReference type="Proteomes" id="UP001321749">
    <property type="component" value="Unassembled WGS sequence"/>
</dbReference>
<accession>A0AAV9HMH8</accession>